<evidence type="ECO:0000259" key="4">
    <source>
        <dbReference type="PROSITE" id="PS50943"/>
    </source>
</evidence>
<evidence type="ECO:0000256" key="3">
    <source>
        <dbReference type="ARBA" id="ARBA00023163"/>
    </source>
</evidence>
<reference evidence="6" key="1">
    <citation type="journal article" date="2023" name="Int. J. Syst. Evol. Microbiol.">
        <title>Claveliimonas bilis gen. nov., sp. nov., deoxycholic acid-producing bacteria isolated from human faeces, and reclassification of Sellimonas monacensis Zenner et al. 2021 as Claveliimonas monacensis comb. nov.</title>
        <authorList>
            <person name="Hisatomi A."/>
            <person name="Kastawa N.W.E.P.G."/>
            <person name="Song I."/>
            <person name="Ohkuma M."/>
            <person name="Fukiya S."/>
            <person name="Sakamoto M."/>
        </authorList>
    </citation>
    <scope>NUCLEOTIDE SEQUENCE [LARGE SCALE GENOMIC DNA]</scope>
    <source>
        <strain evidence="6">12BBH14</strain>
    </source>
</reference>
<proteinExistence type="predicted"/>
<dbReference type="EMBL" id="AP027742">
    <property type="protein sequence ID" value="BDZ78392.1"/>
    <property type="molecule type" value="Genomic_DNA"/>
</dbReference>
<sequence length="184" mass="20474">MDISKTTAKNIKRIRESKHLTLDAAAAATGVSRSMLSQIERGDANPTITVLWKIANGFKVSFTALTEAALEDATVIRSESVQPVTEGDGRYINYPIFPFDEKKLFEMYRIVIEPGGCLDAQPHILGTEEYITVFQGNVKITAGGNEYELKEGDSIHFRSDTEHRYHNPGKKTAQLSMLIYYGKG</sequence>
<accession>A0ABN6Z708</accession>
<dbReference type="Pfam" id="PF07883">
    <property type="entry name" value="Cupin_2"/>
    <property type="match status" value="1"/>
</dbReference>
<dbReference type="Proteomes" id="UP001305815">
    <property type="component" value="Chromosome"/>
</dbReference>
<dbReference type="InterPro" id="IPR010982">
    <property type="entry name" value="Lambda_DNA-bd_dom_sf"/>
</dbReference>
<evidence type="ECO:0000256" key="1">
    <source>
        <dbReference type="ARBA" id="ARBA00023015"/>
    </source>
</evidence>
<keyword evidence="2" id="KW-0238">DNA-binding</keyword>
<keyword evidence="1" id="KW-0805">Transcription regulation</keyword>
<dbReference type="Gene3D" id="2.60.120.10">
    <property type="entry name" value="Jelly Rolls"/>
    <property type="match status" value="1"/>
</dbReference>
<name>A0ABN6Z708_9FIRM</name>
<keyword evidence="3" id="KW-0804">Transcription</keyword>
<dbReference type="SUPFAM" id="SSF47413">
    <property type="entry name" value="lambda repressor-like DNA-binding domains"/>
    <property type="match status" value="1"/>
</dbReference>
<dbReference type="InterPro" id="IPR013096">
    <property type="entry name" value="Cupin_2"/>
</dbReference>
<dbReference type="PANTHER" id="PTHR46797">
    <property type="entry name" value="HTH-TYPE TRANSCRIPTIONAL REGULATOR"/>
    <property type="match status" value="1"/>
</dbReference>
<dbReference type="SMART" id="SM00530">
    <property type="entry name" value="HTH_XRE"/>
    <property type="match status" value="1"/>
</dbReference>
<dbReference type="Pfam" id="PF01381">
    <property type="entry name" value="HTH_3"/>
    <property type="match status" value="1"/>
</dbReference>
<dbReference type="InterPro" id="IPR014710">
    <property type="entry name" value="RmlC-like_jellyroll"/>
</dbReference>
<keyword evidence="6" id="KW-1185">Reference proteome</keyword>
<dbReference type="InterPro" id="IPR050807">
    <property type="entry name" value="TransReg_Diox_bact_type"/>
</dbReference>
<evidence type="ECO:0000256" key="2">
    <source>
        <dbReference type="ARBA" id="ARBA00023125"/>
    </source>
</evidence>
<feature type="domain" description="HTH cro/C1-type" evidence="4">
    <location>
        <begin position="11"/>
        <end position="65"/>
    </location>
</feature>
<gene>
    <name evidence="5" type="ORF">Lac1_25750</name>
</gene>
<dbReference type="CDD" id="cd00093">
    <property type="entry name" value="HTH_XRE"/>
    <property type="match status" value="1"/>
</dbReference>
<dbReference type="SUPFAM" id="SSF51182">
    <property type="entry name" value="RmlC-like cupins"/>
    <property type="match status" value="1"/>
</dbReference>
<organism evidence="5 6">
    <name type="scientific">Claveliimonas bilis</name>
    <dbReference type="NCBI Taxonomy" id="3028070"/>
    <lineage>
        <taxon>Bacteria</taxon>
        <taxon>Bacillati</taxon>
        <taxon>Bacillota</taxon>
        <taxon>Clostridia</taxon>
        <taxon>Lachnospirales</taxon>
        <taxon>Lachnospiraceae</taxon>
        <taxon>Claveliimonas</taxon>
    </lineage>
</organism>
<dbReference type="Gene3D" id="1.10.260.40">
    <property type="entry name" value="lambda repressor-like DNA-binding domains"/>
    <property type="match status" value="1"/>
</dbReference>
<dbReference type="CDD" id="cd02209">
    <property type="entry name" value="cupin_XRE_C"/>
    <property type="match status" value="1"/>
</dbReference>
<dbReference type="PANTHER" id="PTHR46797:SF23">
    <property type="entry name" value="HTH-TYPE TRANSCRIPTIONAL REGULATOR SUTR"/>
    <property type="match status" value="1"/>
</dbReference>
<evidence type="ECO:0000313" key="5">
    <source>
        <dbReference type="EMBL" id="BDZ78392.1"/>
    </source>
</evidence>
<evidence type="ECO:0000313" key="6">
    <source>
        <dbReference type="Proteomes" id="UP001305815"/>
    </source>
</evidence>
<protein>
    <submittedName>
        <fullName evidence="5">Transcriptional regulator</fullName>
    </submittedName>
</protein>
<dbReference type="InterPro" id="IPR011051">
    <property type="entry name" value="RmlC_Cupin_sf"/>
</dbReference>
<dbReference type="InterPro" id="IPR001387">
    <property type="entry name" value="Cro/C1-type_HTH"/>
</dbReference>
<dbReference type="PROSITE" id="PS50943">
    <property type="entry name" value="HTH_CROC1"/>
    <property type="match status" value="1"/>
</dbReference>